<gene>
    <name evidence="3" type="ORF">CB5_LOCUS27955</name>
</gene>
<dbReference type="EMBL" id="LR862137">
    <property type="protein sequence ID" value="CAD1844744.1"/>
    <property type="molecule type" value="Genomic_DNA"/>
</dbReference>
<dbReference type="InterPro" id="IPR025124">
    <property type="entry name" value="Gag1-like_clamp"/>
</dbReference>
<proteinExistence type="predicted"/>
<dbReference type="PANTHER" id="PTHR33373:SF28">
    <property type="entry name" value="OS07G0479600 PROTEIN"/>
    <property type="match status" value="1"/>
</dbReference>
<feature type="region of interest" description="Disordered" evidence="1">
    <location>
        <begin position="107"/>
        <end position="165"/>
    </location>
</feature>
<sequence>MGKSPNAGRTMRGQRDSVHAFVKEMPLLAVPWGLPYRQFKDPSGLKRNVILCVRSRQENRPYMFVRWLFRPAKWLILLKGLSLSFYGNSCCLGGLAKQKSVPNRSLRIGQRSSIAQSSKSKRRRWSSRPEEMENNTSIPHSLQAHVSSGPATATEDTTISEENGNSSSFVNQAAIAWNEMRREWIGDRSKKSHRAPKEPIISWCTTYDDLLSTSQRFPQPIPLAEMVDFLVDIWHEEGLYD</sequence>
<feature type="domain" description="Gag1-like clamp" evidence="2">
    <location>
        <begin position="151"/>
        <end position="241"/>
    </location>
</feature>
<accession>A0A6V7QNI9</accession>
<dbReference type="PANTHER" id="PTHR33373">
    <property type="entry name" value="OS07G0479600 PROTEIN"/>
    <property type="match status" value="1"/>
</dbReference>
<dbReference type="AlphaFoldDB" id="A0A6V7QNI9"/>
<evidence type="ECO:0000313" key="3">
    <source>
        <dbReference type="EMBL" id="CAD1844744.1"/>
    </source>
</evidence>
<evidence type="ECO:0000259" key="2">
    <source>
        <dbReference type="Pfam" id="PF13259"/>
    </source>
</evidence>
<protein>
    <recommendedName>
        <fullName evidence="2">Gag1-like clamp domain-containing protein</fullName>
    </recommendedName>
</protein>
<feature type="compositionally biased region" description="Polar residues" evidence="1">
    <location>
        <begin position="134"/>
        <end position="165"/>
    </location>
</feature>
<reference evidence="3" key="1">
    <citation type="submission" date="2020-07" db="EMBL/GenBank/DDBJ databases">
        <authorList>
            <person name="Lin J."/>
        </authorList>
    </citation>
    <scope>NUCLEOTIDE SEQUENCE</scope>
</reference>
<organism evidence="3">
    <name type="scientific">Ananas comosus var. bracteatus</name>
    <name type="common">red pineapple</name>
    <dbReference type="NCBI Taxonomy" id="296719"/>
    <lineage>
        <taxon>Eukaryota</taxon>
        <taxon>Viridiplantae</taxon>
        <taxon>Streptophyta</taxon>
        <taxon>Embryophyta</taxon>
        <taxon>Tracheophyta</taxon>
        <taxon>Spermatophyta</taxon>
        <taxon>Magnoliopsida</taxon>
        <taxon>Liliopsida</taxon>
        <taxon>Poales</taxon>
        <taxon>Bromeliaceae</taxon>
        <taxon>Bromelioideae</taxon>
        <taxon>Ananas</taxon>
    </lineage>
</organism>
<name>A0A6V7QNI9_ANACO</name>
<evidence type="ECO:0000256" key="1">
    <source>
        <dbReference type="SAM" id="MobiDB-lite"/>
    </source>
</evidence>
<dbReference type="Pfam" id="PF13259">
    <property type="entry name" value="clamp_Gag1-like"/>
    <property type="match status" value="1"/>
</dbReference>